<feature type="region of interest" description="Disordered" evidence="1">
    <location>
        <begin position="1"/>
        <end position="34"/>
    </location>
</feature>
<accession>A0A1Y1WIX8</accession>
<keyword evidence="4" id="KW-1185">Reference proteome</keyword>
<dbReference type="GO" id="GO:0016747">
    <property type="term" value="F:acyltransferase activity, transferring groups other than amino-acyl groups"/>
    <property type="evidence" value="ECO:0007669"/>
    <property type="project" value="InterPro"/>
</dbReference>
<organism evidence="3 4">
    <name type="scientific">Linderina pennispora</name>
    <dbReference type="NCBI Taxonomy" id="61395"/>
    <lineage>
        <taxon>Eukaryota</taxon>
        <taxon>Fungi</taxon>
        <taxon>Fungi incertae sedis</taxon>
        <taxon>Zoopagomycota</taxon>
        <taxon>Kickxellomycotina</taxon>
        <taxon>Kickxellomycetes</taxon>
        <taxon>Kickxellales</taxon>
        <taxon>Kickxellaceae</taxon>
        <taxon>Linderina</taxon>
    </lineage>
</organism>
<dbReference type="Proteomes" id="UP000193922">
    <property type="component" value="Unassembled WGS sequence"/>
</dbReference>
<feature type="domain" description="N-acetyltransferase" evidence="2">
    <location>
        <begin position="45"/>
        <end position="209"/>
    </location>
</feature>
<dbReference type="Gene3D" id="3.40.630.30">
    <property type="match status" value="1"/>
</dbReference>
<dbReference type="SUPFAM" id="SSF55729">
    <property type="entry name" value="Acyl-CoA N-acyltransferases (Nat)"/>
    <property type="match status" value="1"/>
</dbReference>
<dbReference type="InterPro" id="IPR000182">
    <property type="entry name" value="GNAT_dom"/>
</dbReference>
<dbReference type="PANTHER" id="PTHR47542">
    <property type="entry name" value="ACYL-COA N-ACYLTRANSFERASES (NAT) SUPERFAMILY PROTEIN"/>
    <property type="match status" value="1"/>
</dbReference>
<evidence type="ECO:0000256" key="1">
    <source>
        <dbReference type="SAM" id="MobiDB-lite"/>
    </source>
</evidence>
<sequence>MGKDKSIRSKGSKKGQAQDSVPEDVPSSLVASPIPRQPKDLHPWLSVPAYKELIPRCQHLEKRVFPKSEAMDLASELKKPNQFLFVVLRRTNAGNIELLAYGVLALSRIDRTARISKICTDPAFRRQGAGRLVVRSMLGALGACDVESAEGHNCPTIPLSKYVFLPTTMEICAVQLHVDKARCGFGVKTVVPNYYAEGRDALLMTRGIDCM</sequence>
<protein>
    <recommendedName>
        <fullName evidence="2">N-acetyltransferase domain-containing protein</fullName>
    </recommendedName>
</protein>
<dbReference type="EMBL" id="MCFD01000002">
    <property type="protein sequence ID" value="ORX73176.1"/>
    <property type="molecule type" value="Genomic_DNA"/>
</dbReference>
<gene>
    <name evidence="3" type="ORF">DL89DRAFT_265320</name>
</gene>
<dbReference type="OrthoDB" id="41532at2759"/>
<dbReference type="PROSITE" id="PS51186">
    <property type="entry name" value="GNAT"/>
    <property type="match status" value="1"/>
</dbReference>
<dbReference type="PANTHER" id="PTHR47542:SF2">
    <property type="entry name" value="ACYL-COA N-ACYLTRANSFERASES (NAT) SUPERFAMILY PROTEIN"/>
    <property type="match status" value="1"/>
</dbReference>
<proteinExistence type="predicted"/>
<evidence type="ECO:0000259" key="2">
    <source>
        <dbReference type="PROSITE" id="PS51186"/>
    </source>
</evidence>
<reference evidence="3 4" key="1">
    <citation type="submission" date="2016-07" db="EMBL/GenBank/DDBJ databases">
        <title>Pervasive Adenine N6-methylation of Active Genes in Fungi.</title>
        <authorList>
            <consortium name="DOE Joint Genome Institute"/>
            <person name="Mondo S.J."/>
            <person name="Dannebaum R.O."/>
            <person name="Kuo R.C."/>
            <person name="Labutti K."/>
            <person name="Haridas S."/>
            <person name="Kuo A."/>
            <person name="Salamov A."/>
            <person name="Ahrendt S.R."/>
            <person name="Lipzen A."/>
            <person name="Sullivan W."/>
            <person name="Andreopoulos W.B."/>
            <person name="Clum A."/>
            <person name="Lindquist E."/>
            <person name="Daum C."/>
            <person name="Ramamoorthy G.K."/>
            <person name="Gryganskyi A."/>
            <person name="Culley D."/>
            <person name="Magnuson J.K."/>
            <person name="James T.Y."/>
            <person name="O'Malley M.A."/>
            <person name="Stajich J.E."/>
            <person name="Spatafora J.W."/>
            <person name="Visel A."/>
            <person name="Grigoriev I.V."/>
        </authorList>
    </citation>
    <scope>NUCLEOTIDE SEQUENCE [LARGE SCALE GENOMIC DNA]</scope>
    <source>
        <strain evidence="3 4">ATCC 12442</strain>
    </source>
</reference>
<dbReference type="InterPro" id="IPR016181">
    <property type="entry name" value="Acyl_CoA_acyltransferase"/>
</dbReference>
<comment type="caution">
    <text evidence="3">The sequence shown here is derived from an EMBL/GenBank/DDBJ whole genome shotgun (WGS) entry which is preliminary data.</text>
</comment>
<dbReference type="GeneID" id="63803259"/>
<dbReference type="CDD" id="cd04301">
    <property type="entry name" value="NAT_SF"/>
    <property type="match status" value="1"/>
</dbReference>
<evidence type="ECO:0000313" key="4">
    <source>
        <dbReference type="Proteomes" id="UP000193922"/>
    </source>
</evidence>
<dbReference type="AlphaFoldDB" id="A0A1Y1WIX8"/>
<dbReference type="RefSeq" id="XP_040746516.1">
    <property type="nucleotide sequence ID" value="XM_040886611.1"/>
</dbReference>
<evidence type="ECO:0000313" key="3">
    <source>
        <dbReference type="EMBL" id="ORX73176.1"/>
    </source>
</evidence>
<dbReference type="STRING" id="61395.A0A1Y1WIX8"/>
<name>A0A1Y1WIX8_9FUNG</name>